<dbReference type="Gene3D" id="1.10.8.270">
    <property type="entry name" value="putative rabgap domain of human tbc1 domain family member 14 like domains"/>
    <property type="match status" value="1"/>
</dbReference>
<feature type="compositionally biased region" description="Polar residues" evidence="1">
    <location>
        <begin position="458"/>
        <end position="470"/>
    </location>
</feature>
<dbReference type="EMBL" id="CAJFCJ010000001">
    <property type="protein sequence ID" value="CAD5110860.1"/>
    <property type="molecule type" value="Genomic_DNA"/>
</dbReference>
<evidence type="ECO:0000313" key="3">
    <source>
        <dbReference type="EMBL" id="CAD5110860.1"/>
    </source>
</evidence>
<feature type="region of interest" description="Disordered" evidence="1">
    <location>
        <begin position="458"/>
        <end position="485"/>
    </location>
</feature>
<feature type="compositionally biased region" description="Polar residues" evidence="1">
    <location>
        <begin position="410"/>
        <end position="426"/>
    </location>
</feature>
<dbReference type="AlphaFoldDB" id="A0A7I8V5F7"/>
<dbReference type="PROSITE" id="PS50086">
    <property type="entry name" value="TBC_RABGAP"/>
    <property type="match status" value="1"/>
</dbReference>
<accession>A0A7I8V5F7</accession>
<dbReference type="GO" id="GO:0031267">
    <property type="term" value="F:small GTPase binding"/>
    <property type="evidence" value="ECO:0007669"/>
    <property type="project" value="TreeGrafter"/>
</dbReference>
<feature type="region of interest" description="Disordered" evidence="1">
    <location>
        <begin position="503"/>
        <end position="568"/>
    </location>
</feature>
<proteinExistence type="predicted"/>
<sequence length="568" mass="65789">MASNEDSLINEIKRSREIVKSYDSGSFADIDESEVFDSSYYNKIDRFGFRHPEGYSETSDESKTKKKDISRLQKWDKYVKAKAGFRKDEKFRKRVYKGVPQRFRGWYWESMLDVKNTKDQQIHGNVYKNMTEKGRNYSPYIDQIDKDVNRTFRSHTSFEKRYQGQQKHLFNVLVAYSVYNTEIGYTQGMNGIAALLCMFLSDEDAFWAFSNLFTVEKYGMHGFFALGFPKIERFKELLQSLLKKHLKKLYKHMKEMNIVADTYVFKFFMACFAHCVPPSLMFRLFDVFILEGDKMLLAMGLLYFKKHSKKMLKMNDEKLYEYMNNTLPQNFGYPDDEVMTELMDLVDELQRSRTFINKLTQPDGKKECPNRFFMCNTEEIQKRIDCFEKMCIESLPNPSYLRIEEKKSPTKSQKSGTDENSATRNSKSSREMSPLQGQHSIDSADELSFSERSYIPQSQQAVQIVRSNSQPKTASPKKSPTKPAINHTVQVEIESQPVKVEKTNLNGSSVSDTDKKLARPASMYTNITSSADETNVRSSHSVNSFRNSVPSSPLNNGLLSTSHKSLND</sequence>
<feature type="compositionally biased region" description="Polar residues" evidence="1">
    <location>
        <begin position="523"/>
        <end position="568"/>
    </location>
</feature>
<dbReference type="GO" id="GO:0005096">
    <property type="term" value="F:GTPase activator activity"/>
    <property type="evidence" value="ECO:0007669"/>
    <property type="project" value="TreeGrafter"/>
</dbReference>
<dbReference type="PANTHER" id="PTHR47219">
    <property type="entry name" value="RAB GTPASE-ACTIVATING PROTEIN 1-LIKE"/>
    <property type="match status" value="1"/>
</dbReference>
<dbReference type="PANTHER" id="PTHR47219:SF25">
    <property type="entry name" value="RAB-GAP TBC DOMAIN-CONTAINING PROTEIN"/>
    <property type="match status" value="1"/>
</dbReference>
<evidence type="ECO:0000256" key="1">
    <source>
        <dbReference type="SAM" id="MobiDB-lite"/>
    </source>
</evidence>
<dbReference type="SMART" id="SM00164">
    <property type="entry name" value="TBC"/>
    <property type="match status" value="1"/>
</dbReference>
<dbReference type="InterPro" id="IPR035969">
    <property type="entry name" value="Rab-GAP_TBC_sf"/>
</dbReference>
<comment type="caution">
    <text evidence="3">The sequence shown here is derived from an EMBL/GenBank/DDBJ whole genome shotgun (WGS) entry which is preliminary data.</text>
</comment>
<dbReference type="Pfam" id="PF00566">
    <property type="entry name" value="RabGAP-TBC"/>
    <property type="match status" value="1"/>
</dbReference>
<feature type="compositionally biased region" description="Low complexity" evidence="1">
    <location>
        <begin position="471"/>
        <end position="484"/>
    </location>
</feature>
<protein>
    <submittedName>
        <fullName evidence="3">DgyrCDS226</fullName>
    </submittedName>
</protein>
<dbReference type="Gene3D" id="1.10.472.80">
    <property type="entry name" value="Ypt/Rab-GAP domain of gyp1p, domain 3"/>
    <property type="match status" value="1"/>
</dbReference>
<dbReference type="OrthoDB" id="294251at2759"/>
<evidence type="ECO:0000313" key="4">
    <source>
        <dbReference type="Proteomes" id="UP000549394"/>
    </source>
</evidence>
<evidence type="ECO:0000259" key="2">
    <source>
        <dbReference type="PROSITE" id="PS50086"/>
    </source>
</evidence>
<feature type="region of interest" description="Disordered" evidence="1">
    <location>
        <begin position="402"/>
        <end position="440"/>
    </location>
</feature>
<gene>
    <name evidence="3" type="ORF">DGYR_LOCUS218</name>
</gene>
<dbReference type="FunFam" id="1.10.8.270:FF:000016">
    <property type="entry name" value="TBC1 domain family member 2A"/>
    <property type="match status" value="1"/>
</dbReference>
<dbReference type="SUPFAM" id="SSF47923">
    <property type="entry name" value="Ypt/Rab-GAP domain of gyp1p"/>
    <property type="match status" value="2"/>
</dbReference>
<dbReference type="Proteomes" id="UP000549394">
    <property type="component" value="Unassembled WGS sequence"/>
</dbReference>
<organism evidence="3 4">
    <name type="scientific">Dimorphilus gyrociliatus</name>
    <dbReference type="NCBI Taxonomy" id="2664684"/>
    <lineage>
        <taxon>Eukaryota</taxon>
        <taxon>Metazoa</taxon>
        <taxon>Spiralia</taxon>
        <taxon>Lophotrochozoa</taxon>
        <taxon>Annelida</taxon>
        <taxon>Polychaeta</taxon>
        <taxon>Polychaeta incertae sedis</taxon>
        <taxon>Dinophilidae</taxon>
        <taxon>Dimorphilus</taxon>
    </lineage>
</organism>
<name>A0A7I8V5F7_9ANNE</name>
<dbReference type="InterPro" id="IPR000195">
    <property type="entry name" value="Rab-GAP-TBC_dom"/>
</dbReference>
<dbReference type="InterPro" id="IPR050302">
    <property type="entry name" value="Rab_GAP_TBC_domain"/>
</dbReference>
<feature type="domain" description="Rab-GAP TBC" evidence="2">
    <location>
        <begin position="98"/>
        <end position="292"/>
    </location>
</feature>
<reference evidence="3 4" key="1">
    <citation type="submission" date="2020-08" db="EMBL/GenBank/DDBJ databases">
        <authorList>
            <person name="Hejnol A."/>
        </authorList>
    </citation>
    <scope>NUCLEOTIDE SEQUENCE [LARGE SCALE GENOMIC DNA]</scope>
</reference>
<keyword evidence="4" id="KW-1185">Reference proteome</keyword>